<organism evidence="1 2">
    <name type="scientific">Streptomyces nogalater</name>
    <dbReference type="NCBI Taxonomy" id="38314"/>
    <lineage>
        <taxon>Bacteria</taxon>
        <taxon>Bacillati</taxon>
        <taxon>Actinomycetota</taxon>
        <taxon>Actinomycetes</taxon>
        <taxon>Kitasatosporales</taxon>
        <taxon>Streptomycetaceae</taxon>
        <taxon>Streptomyces</taxon>
    </lineage>
</organism>
<protein>
    <submittedName>
        <fullName evidence="1">Uncharacterized protein</fullName>
    </submittedName>
</protein>
<sequence>MPAPDTTPTWFMVQSALEMADDIERFGLWSGGLNFVDPTSERLDVPAAAYKATTGSLPFVFAIPDREAADTARAYIERVPAVMDTLRALAAYLATIRPDADWTDDPIERLSAWPDLLGVDPADIPQTLRDFAHSLTTAAPASAAA</sequence>
<evidence type="ECO:0000313" key="2">
    <source>
        <dbReference type="Proteomes" id="UP001596065"/>
    </source>
</evidence>
<name>A0ABW0WBN6_STRNO</name>
<dbReference type="EMBL" id="JBHSOE010000003">
    <property type="protein sequence ID" value="MFC5654444.1"/>
    <property type="molecule type" value="Genomic_DNA"/>
</dbReference>
<proteinExistence type="predicted"/>
<comment type="caution">
    <text evidence="1">The sequence shown here is derived from an EMBL/GenBank/DDBJ whole genome shotgun (WGS) entry which is preliminary data.</text>
</comment>
<reference evidence="2" key="1">
    <citation type="journal article" date="2019" name="Int. J. Syst. Evol. Microbiol.">
        <title>The Global Catalogue of Microorganisms (GCM) 10K type strain sequencing project: providing services to taxonomists for standard genome sequencing and annotation.</title>
        <authorList>
            <consortium name="The Broad Institute Genomics Platform"/>
            <consortium name="The Broad Institute Genome Sequencing Center for Infectious Disease"/>
            <person name="Wu L."/>
            <person name="Ma J."/>
        </authorList>
    </citation>
    <scope>NUCLEOTIDE SEQUENCE [LARGE SCALE GENOMIC DNA]</scope>
    <source>
        <strain evidence="2">KCTC 5701</strain>
    </source>
</reference>
<accession>A0ABW0WBN6</accession>
<keyword evidence="2" id="KW-1185">Reference proteome</keyword>
<evidence type="ECO:0000313" key="1">
    <source>
        <dbReference type="EMBL" id="MFC5654444.1"/>
    </source>
</evidence>
<dbReference type="RefSeq" id="WP_344347212.1">
    <property type="nucleotide sequence ID" value="NZ_BAAASM010000009.1"/>
</dbReference>
<gene>
    <name evidence="1" type="ORF">ACFP3J_02920</name>
</gene>
<dbReference type="Proteomes" id="UP001596065">
    <property type="component" value="Unassembled WGS sequence"/>
</dbReference>